<evidence type="ECO:0000256" key="1">
    <source>
        <dbReference type="ARBA" id="ARBA00022491"/>
    </source>
</evidence>
<dbReference type="RefSeq" id="WP_264989666.1">
    <property type="nucleotide sequence ID" value="NZ_BRZA01000004.1"/>
</dbReference>
<dbReference type="PANTHER" id="PTHR43479">
    <property type="entry name" value="ACREF/ENVCD OPERON REPRESSOR-RELATED"/>
    <property type="match status" value="1"/>
</dbReference>
<evidence type="ECO:0000313" key="6">
    <source>
        <dbReference type="Proteomes" id="UP001065593"/>
    </source>
</evidence>
<evidence type="ECO:0000313" key="5">
    <source>
        <dbReference type="EMBL" id="GLC89793.1"/>
    </source>
</evidence>
<dbReference type="SUPFAM" id="SSF46689">
    <property type="entry name" value="Homeodomain-like"/>
    <property type="match status" value="1"/>
</dbReference>
<evidence type="ECO:0000256" key="3">
    <source>
        <dbReference type="PROSITE-ProRule" id="PRU00335"/>
    </source>
</evidence>
<feature type="DNA-binding region" description="H-T-H motif" evidence="3">
    <location>
        <begin position="32"/>
        <end position="51"/>
    </location>
</feature>
<keyword evidence="6" id="KW-1185">Reference proteome</keyword>
<dbReference type="InterPro" id="IPR036271">
    <property type="entry name" value="Tet_transcr_reg_TetR-rel_C_sf"/>
</dbReference>
<keyword evidence="2 3" id="KW-0238">DNA-binding</keyword>
<accession>A0ABQ5NNV0</accession>
<dbReference type="PROSITE" id="PS01081">
    <property type="entry name" value="HTH_TETR_1"/>
    <property type="match status" value="1"/>
</dbReference>
<proteinExistence type="predicted"/>
<dbReference type="Pfam" id="PF00440">
    <property type="entry name" value="TetR_N"/>
    <property type="match status" value="1"/>
</dbReference>
<dbReference type="PRINTS" id="PR00455">
    <property type="entry name" value="HTHTETR"/>
</dbReference>
<feature type="domain" description="HTH tetR-type" evidence="4">
    <location>
        <begin position="9"/>
        <end position="69"/>
    </location>
</feature>
<evidence type="ECO:0000259" key="4">
    <source>
        <dbReference type="PROSITE" id="PS50977"/>
    </source>
</evidence>
<dbReference type="Proteomes" id="UP001065593">
    <property type="component" value="Unassembled WGS sequence"/>
</dbReference>
<dbReference type="InterPro" id="IPR023772">
    <property type="entry name" value="DNA-bd_HTH_TetR-type_CS"/>
</dbReference>
<dbReference type="SUPFAM" id="SSF48498">
    <property type="entry name" value="Tetracyclin repressor-like, C-terminal domain"/>
    <property type="match status" value="1"/>
</dbReference>
<dbReference type="InterPro" id="IPR050624">
    <property type="entry name" value="HTH-type_Tx_Regulator"/>
</dbReference>
<dbReference type="PANTHER" id="PTHR43479:SF7">
    <property type="entry name" value="TETR-FAMILY TRANSCRIPTIONAL REGULATOR"/>
    <property type="match status" value="1"/>
</dbReference>
<gene>
    <name evidence="5" type="ORF">LYSBPC_29200</name>
</gene>
<dbReference type="InterPro" id="IPR001647">
    <property type="entry name" value="HTH_TetR"/>
</dbReference>
<dbReference type="Gene3D" id="1.10.10.60">
    <property type="entry name" value="Homeodomain-like"/>
    <property type="match status" value="1"/>
</dbReference>
<name>A0ABQ5NNV0_9BACI</name>
<protein>
    <submittedName>
        <fullName evidence="5">TetR family transcriptional regulator</fullName>
    </submittedName>
</protein>
<comment type="caution">
    <text evidence="5">The sequence shown here is derived from an EMBL/GenBank/DDBJ whole genome shotgun (WGS) entry which is preliminary data.</text>
</comment>
<organism evidence="5 6">
    <name type="scientific">Lysinibacillus piscis</name>
    <dbReference type="NCBI Taxonomy" id="2518931"/>
    <lineage>
        <taxon>Bacteria</taxon>
        <taxon>Bacillati</taxon>
        <taxon>Bacillota</taxon>
        <taxon>Bacilli</taxon>
        <taxon>Bacillales</taxon>
        <taxon>Bacillaceae</taxon>
        <taxon>Lysinibacillus</taxon>
    </lineage>
</organism>
<dbReference type="PROSITE" id="PS50977">
    <property type="entry name" value="HTH_TETR_2"/>
    <property type="match status" value="1"/>
</dbReference>
<dbReference type="EMBL" id="BRZA01000004">
    <property type="protein sequence ID" value="GLC89793.1"/>
    <property type="molecule type" value="Genomic_DNA"/>
</dbReference>
<reference evidence="5" key="1">
    <citation type="submission" date="2022-08" db="EMBL/GenBank/DDBJ databases">
        <title>Draft genome sequence of Lysinibacillus sp. strain KH24.</title>
        <authorList>
            <person name="Kanbe H."/>
            <person name="Itoh H."/>
        </authorList>
    </citation>
    <scope>NUCLEOTIDE SEQUENCE</scope>
    <source>
        <strain evidence="5">KH24</strain>
    </source>
</reference>
<keyword evidence="1" id="KW-0678">Repressor</keyword>
<dbReference type="InterPro" id="IPR009057">
    <property type="entry name" value="Homeodomain-like_sf"/>
</dbReference>
<evidence type="ECO:0000256" key="2">
    <source>
        <dbReference type="ARBA" id="ARBA00023125"/>
    </source>
</evidence>
<dbReference type="Gene3D" id="1.10.357.10">
    <property type="entry name" value="Tetracycline Repressor, domain 2"/>
    <property type="match status" value="1"/>
</dbReference>
<sequence>MNKRIQQKMATRDKILRIAQEVFSEYGFQDTTITLIIERAEIGYGTVYGHFKNKDEILSTLIEQTMSAFFEVAHMSFQPKSEQEAIAIISTQVEQFLTLAREYKQSLQLIHEAMRYSDLIRQKWAEIVQDFVANIAQDIAYSKTQAFIKANVDAEIIAQAWFAINETFLWNIVHNDQLSITHIAEQITQFYISALY</sequence>